<dbReference type="KEGG" id="nct:NMSP_0719"/>
<dbReference type="Proteomes" id="UP000249949">
    <property type="component" value="Chromosome"/>
</dbReference>
<proteinExistence type="predicted"/>
<sequence>MNQQEELMDSILNTDLEIIETVRSLQKENWNDESLKNQVTDLLKIHDETITKLRSLQSDDHGCDCGHDHS</sequence>
<keyword evidence="2" id="KW-1185">Reference proteome</keyword>
<dbReference type="RefSeq" id="WP_086907463.1">
    <property type="nucleotide sequence ID" value="NZ_CP021324.1"/>
</dbReference>
<dbReference type="EMBL" id="CP021324">
    <property type="protein sequence ID" value="ARS64340.1"/>
    <property type="molecule type" value="Genomic_DNA"/>
</dbReference>
<organism evidence="1 2">
    <name type="scientific">Candidatus Nitrosomarinus catalinensis</name>
    <dbReference type="NCBI Taxonomy" id="1898749"/>
    <lineage>
        <taxon>Archaea</taxon>
        <taxon>Nitrososphaerota</taxon>
        <taxon>Nitrososphaeria</taxon>
        <taxon>Nitrosopumilales</taxon>
        <taxon>Nitrosopumilaceae</taxon>
        <taxon>Candidatus Nitrosomarinus</taxon>
    </lineage>
</organism>
<dbReference type="OrthoDB" id="1614at2157"/>
<dbReference type="AlphaFoldDB" id="A0A2Z2HT06"/>
<evidence type="ECO:0000313" key="2">
    <source>
        <dbReference type="Proteomes" id="UP000249949"/>
    </source>
</evidence>
<dbReference type="GeneID" id="32901199"/>
<reference evidence="1 2" key="1">
    <citation type="journal article" date="2017" name="Environ. Microbiol.">
        <title>Genome and epigenome of a novel marine Thaumarchaeota strain suggest viral infection, phosphorothioation DNA modification and multiple restriction systems.</title>
        <authorList>
            <person name="Ahlgren N.A."/>
            <person name="Chen Y."/>
            <person name="Needham D.M."/>
            <person name="Parada A.E."/>
            <person name="Sachdeva R."/>
            <person name="Trinh V."/>
            <person name="Chen T."/>
            <person name="Fuhrman J.A."/>
        </authorList>
    </citation>
    <scope>NUCLEOTIDE SEQUENCE [LARGE SCALE GENOMIC DNA]</scope>
    <source>
        <strain evidence="1 2">SPOT01</strain>
    </source>
</reference>
<protein>
    <submittedName>
        <fullName evidence="1">Uncharacterized protein</fullName>
    </submittedName>
</protein>
<name>A0A2Z2HT06_9ARCH</name>
<evidence type="ECO:0000313" key="1">
    <source>
        <dbReference type="EMBL" id="ARS64340.1"/>
    </source>
</evidence>
<accession>A0A2Z2HT06</accession>
<gene>
    <name evidence="1" type="ORF">NMSP_0719</name>
</gene>